<dbReference type="Gene3D" id="3.40.50.1820">
    <property type="entry name" value="alpha/beta hydrolase"/>
    <property type="match status" value="1"/>
</dbReference>
<dbReference type="Proteomes" id="UP001415169">
    <property type="component" value="Unassembled WGS sequence"/>
</dbReference>
<sequence>MPVKLATRLGRLGVRVEEGPKRVAVLWHSFFVDSHSWDRVLPVLTRLRTVVLIDGPSFGASEPLHRPSTIAECALATFDVLDSLGIDRVDWVGNGWGGQVGIAAAVERPRRIRSLVSIGAPTEPLGGTERRDLAAALPLIRLFGFPGPLQTRLLRSILTERTIAVDPEAVRIVKNGFLSADRRAFVRAARSFVLDRPSLDEAALAVEAPTVFVAGDARTGWGPAEAEAVTYRMQNARTRTLHGVRNIAPLEDPDAVAAIVREHWAANARR</sequence>
<evidence type="ECO:0000259" key="1">
    <source>
        <dbReference type="Pfam" id="PF12697"/>
    </source>
</evidence>
<dbReference type="GO" id="GO:0016787">
    <property type="term" value="F:hydrolase activity"/>
    <property type="evidence" value="ECO:0007669"/>
    <property type="project" value="UniProtKB-KW"/>
</dbReference>
<dbReference type="EMBL" id="BAABBV010000001">
    <property type="protein sequence ID" value="GAA4155488.1"/>
    <property type="molecule type" value="Genomic_DNA"/>
</dbReference>
<dbReference type="InterPro" id="IPR000073">
    <property type="entry name" value="AB_hydrolase_1"/>
</dbReference>
<evidence type="ECO:0000313" key="2">
    <source>
        <dbReference type="EMBL" id="GAA4155488.1"/>
    </source>
</evidence>
<accession>A0ABP7ZEW8</accession>
<dbReference type="SUPFAM" id="SSF53474">
    <property type="entry name" value="alpha/beta-Hydrolases"/>
    <property type="match status" value="1"/>
</dbReference>
<dbReference type="PRINTS" id="PR00111">
    <property type="entry name" value="ABHYDROLASE"/>
</dbReference>
<organism evidence="2 3">
    <name type="scientific">Gryllotalpicola daejeonensis</name>
    <dbReference type="NCBI Taxonomy" id="993087"/>
    <lineage>
        <taxon>Bacteria</taxon>
        <taxon>Bacillati</taxon>
        <taxon>Actinomycetota</taxon>
        <taxon>Actinomycetes</taxon>
        <taxon>Micrococcales</taxon>
        <taxon>Microbacteriaceae</taxon>
        <taxon>Gryllotalpicola</taxon>
    </lineage>
</organism>
<dbReference type="Pfam" id="PF12697">
    <property type="entry name" value="Abhydrolase_6"/>
    <property type="match status" value="1"/>
</dbReference>
<protein>
    <submittedName>
        <fullName evidence="2">Alpha/beta fold hydrolase</fullName>
    </submittedName>
</protein>
<proteinExistence type="predicted"/>
<reference evidence="2" key="2">
    <citation type="submission" date="2023-12" db="EMBL/GenBank/DDBJ databases">
        <authorList>
            <person name="Sun Q."/>
            <person name="Inoue M."/>
        </authorList>
    </citation>
    <scope>NUCLEOTIDE SEQUENCE</scope>
    <source>
        <strain evidence="2">JCM 17590</strain>
    </source>
</reference>
<dbReference type="RefSeq" id="WP_344790112.1">
    <property type="nucleotide sequence ID" value="NZ_BAABBV010000001.1"/>
</dbReference>
<reference evidence="2" key="1">
    <citation type="journal article" date="2014" name="Int. J. Syst. Evol. Microbiol.">
        <title>Complete genome of a new Firmicutes species belonging to the dominant human colonic microbiota ('Ruminococcus bicirculans') reveals two chromosomes and a selective capacity to utilize plant glucans.</title>
        <authorList>
            <consortium name="NISC Comparative Sequencing Program"/>
            <person name="Wegmann U."/>
            <person name="Louis P."/>
            <person name="Goesmann A."/>
            <person name="Henrissat B."/>
            <person name="Duncan S.H."/>
            <person name="Flint H.J."/>
        </authorList>
    </citation>
    <scope>NUCLEOTIDE SEQUENCE</scope>
    <source>
        <strain evidence="2">JCM 17590</strain>
    </source>
</reference>
<comment type="caution">
    <text evidence="2">The sequence shown here is derived from an EMBL/GenBank/DDBJ whole genome shotgun (WGS) entry which is preliminary data.</text>
</comment>
<feature type="domain" description="AB hydrolase-1" evidence="1">
    <location>
        <begin position="25"/>
        <end position="258"/>
    </location>
</feature>
<dbReference type="InterPro" id="IPR029058">
    <property type="entry name" value="AB_hydrolase_fold"/>
</dbReference>
<dbReference type="PANTHER" id="PTHR43798">
    <property type="entry name" value="MONOACYLGLYCEROL LIPASE"/>
    <property type="match status" value="1"/>
</dbReference>
<evidence type="ECO:0000313" key="3">
    <source>
        <dbReference type="Proteomes" id="UP001415169"/>
    </source>
</evidence>
<dbReference type="InterPro" id="IPR050266">
    <property type="entry name" value="AB_hydrolase_sf"/>
</dbReference>
<name>A0ABP7ZEW8_9MICO</name>
<keyword evidence="2" id="KW-0378">Hydrolase</keyword>
<keyword evidence="3" id="KW-1185">Reference proteome</keyword>
<gene>
    <name evidence="2" type="ORF">GCM10022286_04500</name>
</gene>